<reference evidence="2 3" key="1">
    <citation type="submission" date="2024-02" db="EMBL/GenBank/DDBJ databases">
        <authorList>
            <person name="Vignale AGUSTIN F."/>
            <person name="Sosa J E."/>
            <person name="Modenutti C."/>
        </authorList>
    </citation>
    <scope>NUCLEOTIDE SEQUENCE [LARGE SCALE GENOMIC DNA]</scope>
</reference>
<comment type="caution">
    <text evidence="2">The sequence shown here is derived from an EMBL/GenBank/DDBJ whole genome shotgun (WGS) entry which is preliminary data.</text>
</comment>
<keyword evidence="3" id="KW-1185">Reference proteome</keyword>
<evidence type="ECO:0000313" key="3">
    <source>
        <dbReference type="Proteomes" id="UP001642360"/>
    </source>
</evidence>
<evidence type="ECO:0000256" key="1">
    <source>
        <dbReference type="SAM" id="MobiDB-lite"/>
    </source>
</evidence>
<sequence>MGEAGGGGFWGATSVGYGVGDCRSKREVGVIGQARQVPMEPLSSDEKTQPMPPSINLIPRNEAVEFSSTF</sequence>
<gene>
    <name evidence="2" type="ORF">ILEXP_LOCUS676</name>
</gene>
<dbReference type="Proteomes" id="UP001642360">
    <property type="component" value="Unassembled WGS sequence"/>
</dbReference>
<accession>A0ABC8QMC4</accession>
<protein>
    <submittedName>
        <fullName evidence="2">Uncharacterized protein</fullName>
    </submittedName>
</protein>
<dbReference type="EMBL" id="CAUOFW020000159">
    <property type="protein sequence ID" value="CAK9133756.1"/>
    <property type="molecule type" value="Genomic_DNA"/>
</dbReference>
<feature type="non-terminal residue" evidence="2">
    <location>
        <position position="70"/>
    </location>
</feature>
<organism evidence="2 3">
    <name type="scientific">Ilex paraguariensis</name>
    <name type="common">yerba mate</name>
    <dbReference type="NCBI Taxonomy" id="185542"/>
    <lineage>
        <taxon>Eukaryota</taxon>
        <taxon>Viridiplantae</taxon>
        <taxon>Streptophyta</taxon>
        <taxon>Embryophyta</taxon>
        <taxon>Tracheophyta</taxon>
        <taxon>Spermatophyta</taxon>
        <taxon>Magnoliopsida</taxon>
        <taxon>eudicotyledons</taxon>
        <taxon>Gunneridae</taxon>
        <taxon>Pentapetalae</taxon>
        <taxon>asterids</taxon>
        <taxon>campanulids</taxon>
        <taxon>Aquifoliales</taxon>
        <taxon>Aquifoliaceae</taxon>
        <taxon>Ilex</taxon>
    </lineage>
</organism>
<evidence type="ECO:0000313" key="2">
    <source>
        <dbReference type="EMBL" id="CAK9133756.1"/>
    </source>
</evidence>
<feature type="region of interest" description="Disordered" evidence="1">
    <location>
        <begin position="32"/>
        <end position="70"/>
    </location>
</feature>
<name>A0ABC8QMC4_9AQUA</name>
<dbReference type="AlphaFoldDB" id="A0ABC8QMC4"/>
<proteinExistence type="predicted"/>